<keyword evidence="2" id="KW-0597">Phosphoprotein</keyword>
<dbReference type="EMBL" id="JAIWOZ010000001">
    <property type="protein sequence ID" value="KAH6611623.1"/>
    <property type="molecule type" value="Genomic_DNA"/>
</dbReference>
<protein>
    <submittedName>
        <fullName evidence="4">Ubiquitin ligase subunit</fullName>
    </submittedName>
</protein>
<keyword evidence="5" id="KW-1185">Reference proteome</keyword>
<accession>A0A9P8QZF4</accession>
<keyword evidence="4" id="KW-0436">Ligase</keyword>
<keyword evidence="1" id="KW-0596">Phosphopantetheine</keyword>
<sequence length="112" mass="12149">MALSSEPQKSSIGSRVASIVQSNPQKTAILDNELTISYKELHIRAQELCHRLVKAGIGREDIVAIITSHGSEHIIAQLGIAYAGGTCLPLDPSISDSVLQTRITFANPRHYE</sequence>
<dbReference type="InterPro" id="IPR042099">
    <property type="entry name" value="ANL_N_sf"/>
</dbReference>
<dbReference type="AlphaFoldDB" id="A0A9P8QZF4"/>
<dbReference type="PANTHER" id="PTHR44845:SF6">
    <property type="entry name" value="BETA-ALANINE-ACTIVATING ENZYME"/>
    <property type="match status" value="1"/>
</dbReference>
<evidence type="ECO:0000313" key="5">
    <source>
        <dbReference type="Proteomes" id="UP000827724"/>
    </source>
</evidence>
<gene>
    <name evidence="4" type="ORF">Trco_001643</name>
</gene>
<evidence type="ECO:0000256" key="1">
    <source>
        <dbReference type="ARBA" id="ARBA00022450"/>
    </source>
</evidence>
<dbReference type="SUPFAM" id="SSF56801">
    <property type="entry name" value="Acetyl-CoA synthetase-like"/>
    <property type="match status" value="1"/>
</dbReference>
<comment type="caution">
    <text evidence="4">The sequence shown here is derived from an EMBL/GenBank/DDBJ whole genome shotgun (WGS) entry which is preliminary data.</text>
</comment>
<name>A0A9P8QZF4_9HYPO</name>
<feature type="domain" description="AMP-dependent synthetase/ligase" evidence="3">
    <location>
        <begin position="20"/>
        <end position="109"/>
    </location>
</feature>
<reference evidence="4" key="1">
    <citation type="submission" date="2021-08" db="EMBL/GenBank/DDBJ databases">
        <title>Chromosome-Level Trichoderma cornu-damae using Hi-C Data.</title>
        <authorList>
            <person name="Kim C.S."/>
        </authorList>
    </citation>
    <scope>NUCLEOTIDE SEQUENCE</scope>
    <source>
        <strain evidence="4">KA19-0412C</strain>
    </source>
</reference>
<dbReference type="Gene3D" id="3.40.50.12780">
    <property type="entry name" value="N-terminal domain of ligase-like"/>
    <property type="match status" value="1"/>
</dbReference>
<dbReference type="PANTHER" id="PTHR44845">
    <property type="entry name" value="CARRIER DOMAIN-CONTAINING PROTEIN"/>
    <property type="match status" value="1"/>
</dbReference>
<dbReference type="OrthoDB" id="408177at2759"/>
<dbReference type="Proteomes" id="UP000827724">
    <property type="component" value="Unassembled WGS sequence"/>
</dbReference>
<evidence type="ECO:0000256" key="2">
    <source>
        <dbReference type="ARBA" id="ARBA00022553"/>
    </source>
</evidence>
<dbReference type="InterPro" id="IPR000873">
    <property type="entry name" value="AMP-dep_synth/lig_dom"/>
</dbReference>
<dbReference type="Pfam" id="PF00501">
    <property type="entry name" value="AMP-binding"/>
    <property type="match status" value="1"/>
</dbReference>
<dbReference type="GO" id="GO:0016874">
    <property type="term" value="F:ligase activity"/>
    <property type="evidence" value="ECO:0007669"/>
    <property type="project" value="UniProtKB-KW"/>
</dbReference>
<evidence type="ECO:0000259" key="3">
    <source>
        <dbReference type="Pfam" id="PF00501"/>
    </source>
</evidence>
<evidence type="ECO:0000313" key="4">
    <source>
        <dbReference type="EMBL" id="KAH6611623.1"/>
    </source>
</evidence>
<organism evidence="4 5">
    <name type="scientific">Trichoderma cornu-damae</name>
    <dbReference type="NCBI Taxonomy" id="654480"/>
    <lineage>
        <taxon>Eukaryota</taxon>
        <taxon>Fungi</taxon>
        <taxon>Dikarya</taxon>
        <taxon>Ascomycota</taxon>
        <taxon>Pezizomycotina</taxon>
        <taxon>Sordariomycetes</taxon>
        <taxon>Hypocreomycetidae</taxon>
        <taxon>Hypocreales</taxon>
        <taxon>Hypocreaceae</taxon>
        <taxon>Trichoderma</taxon>
    </lineage>
</organism>
<proteinExistence type="predicted"/>